<name>A0A8T0VQ81_PANVG</name>
<reference evidence="2" key="1">
    <citation type="submission" date="2020-05" db="EMBL/GenBank/DDBJ databases">
        <title>WGS assembly of Panicum virgatum.</title>
        <authorList>
            <person name="Lovell J.T."/>
            <person name="Jenkins J."/>
            <person name="Shu S."/>
            <person name="Juenger T.E."/>
            <person name="Schmutz J."/>
        </authorList>
    </citation>
    <scope>NUCLEOTIDE SEQUENCE</scope>
    <source>
        <strain evidence="2">AP13</strain>
    </source>
</reference>
<feature type="compositionally biased region" description="Basic and acidic residues" evidence="1">
    <location>
        <begin position="162"/>
        <end position="176"/>
    </location>
</feature>
<accession>A0A8T0VQ81</accession>
<keyword evidence="3" id="KW-1185">Reference proteome</keyword>
<proteinExistence type="predicted"/>
<dbReference type="SUPFAM" id="SSF53756">
    <property type="entry name" value="UDP-Glycosyltransferase/glycogen phosphorylase"/>
    <property type="match status" value="1"/>
</dbReference>
<gene>
    <name evidence="2" type="ORF">PVAP13_2NG333000</name>
</gene>
<evidence type="ECO:0000256" key="1">
    <source>
        <dbReference type="SAM" id="MobiDB-lite"/>
    </source>
</evidence>
<comment type="caution">
    <text evidence="2">The sequence shown here is derived from an EMBL/GenBank/DDBJ whole genome shotgun (WGS) entry which is preliminary data.</text>
</comment>
<dbReference type="AlphaFoldDB" id="A0A8T0VQ81"/>
<feature type="compositionally biased region" description="Basic residues" evidence="1">
    <location>
        <begin position="177"/>
        <end position="194"/>
    </location>
</feature>
<feature type="region of interest" description="Disordered" evidence="1">
    <location>
        <begin position="150"/>
        <end position="214"/>
    </location>
</feature>
<organism evidence="2 3">
    <name type="scientific">Panicum virgatum</name>
    <name type="common">Blackwell switchgrass</name>
    <dbReference type="NCBI Taxonomy" id="38727"/>
    <lineage>
        <taxon>Eukaryota</taxon>
        <taxon>Viridiplantae</taxon>
        <taxon>Streptophyta</taxon>
        <taxon>Embryophyta</taxon>
        <taxon>Tracheophyta</taxon>
        <taxon>Spermatophyta</taxon>
        <taxon>Magnoliopsida</taxon>
        <taxon>Liliopsida</taxon>
        <taxon>Poales</taxon>
        <taxon>Poaceae</taxon>
        <taxon>PACMAD clade</taxon>
        <taxon>Panicoideae</taxon>
        <taxon>Panicodae</taxon>
        <taxon>Paniceae</taxon>
        <taxon>Panicinae</taxon>
        <taxon>Panicum</taxon>
        <taxon>Panicum sect. Hiantes</taxon>
    </lineage>
</organism>
<dbReference type="Proteomes" id="UP000823388">
    <property type="component" value="Chromosome 2N"/>
</dbReference>
<sequence>MPNLSLLPIKQIDFACFASLLVSSSPRRLDAHTRGLRIILVHRSNRLRLISLASTAFSIGSHSRFPRRQRPSSPMSCTGPLPQGAAMAMDTHPTRSVAYVSFGTVAELESSGAPFLWPLREDSWPLLPAGFLARAAAVGVIVAPCGRARIRPTTAGGSSGGRGEDGEVPGLRELRKTARRSRRGHRSSPPRARRPPPLSSAPTQATPPQASRRAGAVELLLRSKIPHHRSLFLQFLYMDST</sequence>
<evidence type="ECO:0000313" key="2">
    <source>
        <dbReference type="EMBL" id="KAG2635404.1"/>
    </source>
</evidence>
<dbReference type="EMBL" id="CM029040">
    <property type="protein sequence ID" value="KAG2635404.1"/>
    <property type="molecule type" value="Genomic_DNA"/>
</dbReference>
<protein>
    <submittedName>
        <fullName evidence="2">Uncharacterized protein</fullName>
    </submittedName>
</protein>
<dbReference type="Gene3D" id="3.40.50.2000">
    <property type="entry name" value="Glycogen Phosphorylase B"/>
    <property type="match status" value="1"/>
</dbReference>
<evidence type="ECO:0000313" key="3">
    <source>
        <dbReference type="Proteomes" id="UP000823388"/>
    </source>
</evidence>